<evidence type="ECO:0000256" key="5">
    <source>
        <dbReference type="ARBA" id="ARBA00023242"/>
    </source>
</evidence>
<dbReference type="Pfam" id="PF00172">
    <property type="entry name" value="Zn_clus"/>
    <property type="match status" value="1"/>
</dbReference>
<keyword evidence="2" id="KW-0805">Transcription regulation</keyword>
<keyword evidence="5" id="KW-0539">Nucleus</keyword>
<accession>A0A507QTM1</accession>
<sequence>MSQCCPTLFPTACKTCRRRGRRCDRTLPTCLSCRGKGIVCEGYVTRWVGVAARGPLAGKTCPVASSLPGSSGTKLGRKRNPSKKSTGAALQSQATLGHAKATAVSPSSWKHIEDASPRPSIGPSLDDHDMELLIEYYAREIGGIFYLGQGPTDSPYLHHVLPMVDHISSVRVEQKGDLGSLATMLLLAQIDICSGDCTEFETHLKGAMSLVKLRGSDGTDRCFFEQRLVWLDIMGSTTTPRMPHLNSVDVKKALDKFNTTSGREWGYDVFFCPIDLFEYIADITMLYKLQHSSSRSNQDTLNKAIQLGAGVQAWHSPKYSSGPRFHIVEAWRAGILIYLACLFDLPDCVFEVPGLVRLTVDHVKAIPSDTPWRNSILWPLFQAGLCLSPGDLGHDVDQFQARTWIRDELRSTFHRIGCGHPKRALQALEKVWSRSDVERRYNSIMSVSSFY</sequence>
<dbReference type="SUPFAM" id="SSF57701">
    <property type="entry name" value="Zn2/Cys6 DNA-binding domain"/>
    <property type="match status" value="1"/>
</dbReference>
<keyword evidence="9" id="KW-1185">Reference proteome</keyword>
<feature type="region of interest" description="Disordered" evidence="6">
    <location>
        <begin position="65"/>
        <end position="88"/>
    </location>
</feature>
<dbReference type="InterPro" id="IPR001138">
    <property type="entry name" value="Zn2Cys6_DnaBD"/>
</dbReference>
<evidence type="ECO:0000256" key="6">
    <source>
        <dbReference type="SAM" id="MobiDB-lite"/>
    </source>
</evidence>
<dbReference type="GO" id="GO:0003677">
    <property type="term" value="F:DNA binding"/>
    <property type="evidence" value="ECO:0007669"/>
    <property type="project" value="UniProtKB-KW"/>
</dbReference>
<evidence type="ECO:0000256" key="4">
    <source>
        <dbReference type="ARBA" id="ARBA00023163"/>
    </source>
</evidence>
<feature type="domain" description="Zn(2)-C6 fungal-type" evidence="7">
    <location>
        <begin position="12"/>
        <end position="40"/>
    </location>
</feature>
<name>A0A507QTM1_MONPU</name>
<evidence type="ECO:0000256" key="1">
    <source>
        <dbReference type="ARBA" id="ARBA00004123"/>
    </source>
</evidence>
<keyword evidence="3" id="KW-0238">DNA-binding</keyword>
<evidence type="ECO:0000313" key="9">
    <source>
        <dbReference type="Proteomes" id="UP000319663"/>
    </source>
</evidence>
<reference evidence="8 9" key="1">
    <citation type="submission" date="2019-06" db="EMBL/GenBank/DDBJ databases">
        <title>Wine fermentation using esterase from Monascus purpureus.</title>
        <authorList>
            <person name="Geng C."/>
            <person name="Zhang Y."/>
        </authorList>
    </citation>
    <scope>NUCLEOTIDE SEQUENCE [LARGE SCALE GENOMIC DNA]</scope>
    <source>
        <strain evidence="8">HQ1</strain>
    </source>
</reference>
<dbReference type="PROSITE" id="PS50048">
    <property type="entry name" value="ZN2_CY6_FUNGAL_2"/>
    <property type="match status" value="1"/>
</dbReference>
<dbReference type="SMART" id="SM00066">
    <property type="entry name" value="GAL4"/>
    <property type="match status" value="1"/>
</dbReference>
<evidence type="ECO:0000313" key="8">
    <source>
        <dbReference type="EMBL" id="TQB71139.1"/>
    </source>
</evidence>
<comment type="caution">
    <text evidence="8">The sequence shown here is derived from an EMBL/GenBank/DDBJ whole genome shotgun (WGS) entry which is preliminary data.</text>
</comment>
<dbReference type="InterPro" id="IPR036864">
    <property type="entry name" value="Zn2-C6_fun-type_DNA-bd_sf"/>
</dbReference>
<evidence type="ECO:0000256" key="2">
    <source>
        <dbReference type="ARBA" id="ARBA00023015"/>
    </source>
</evidence>
<evidence type="ECO:0000259" key="7">
    <source>
        <dbReference type="PROSITE" id="PS50048"/>
    </source>
</evidence>
<dbReference type="Proteomes" id="UP000319663">
    <property type="component" value="Unassembled WGS sequence"/>
</dbReference>
<dbReference type="GO" id="GO:0008270">
    <property type="term" value="F:zinc ion binding"/>
    <property type="evidence" value="ECO:0007669"/>
    <property type="project" value="InterPro"/>
</dbReference>
<dbReference type="GO" id="GO:0005634">
    <property type="term" value="C:nucleus"/>
    <property type="evidence" value="ECO:0007669"/>
    <property type="project" value="UniProtKB-SubCell"/>
</dbReference>
<protein>
    <recommendedName>
        <fullName evidence="7">Zn(2)-C6 fungal-type domain-containing protein</fullName>
    </recommendedName>
</protein>
<dbReference type="PANTHER" id="PTHR37534">
    <property type="entry name" value="TRANSCRIPTIONAL ACTIVATOR PROTEIN UGA3"/>
    <property type="match status" value="1"/>
</dbReference>
<dbReference type="PANTHER" id="PTHR37534:SF46">
    <property type="entry name" value="ZN(II)2CYS6 TRANSCRIPTION FACTOR (EUROFUNG)"/>
    <property type="match status" value="1"/>
</dbReference>
<comment type="subcellular location">
    <subcellularLocation>
        <location evidence="1">Nucleus</location>
    </subcellularLocation>
</comment>
<dbReference type="Gene3D" id="4.10.240.10">
    <property type="entry name" value="Zn(2)-C6 fungal-type DNA-binding domain"/>
    <property type="match status" value="1"/>
</dbReference>
<dbReference type="Pfam" id="PF11951">
    <property type="entry name" value="Fungal_trans_2"/>
    <property type="match status" value="1"/>
</dbReference>
<dbReference type="GO" id="GO:0000981">
    <property type="term" value="F:DNA-binding transcription factor activity, RNA polymerase II-specific"/>
    <property type="evidence" value="ECO:0007669"/>
    <property type="project" value="InterPro"/>
</dbReference>
<organism evidence="8 9">
    <name type="scientific">Monascus purpureus</name>
    <name type="common">Red mold</name>
    <name type="synonym">Monascus anka</name>
    <dbReference type="NCBI Taxonomy" id="5098"/>
    <lineage>
        <taxon>Eukaryota</taxon>
        <taxon>Fungi</taxon>
        <taxon>Dikarya</taxon>
        <taxon>Ascomycota</taxon>
        <taxon>Pezizomycotina</taxon>
        <taxon>Eurotiomycetes</taxon>
        <taxon>Eurotiomycetidae</taxon>
        <taxon>Eurotiales</taxon>
        <taxon>Aspergillaceae</taxon>
        <taxon>Monascus</taxon>
    </lineage>
</organism>
<dbReference type="InterPro" id="IPR021858">
    <property type="entry name" value="Fun_TF"/>
</dbReference>
<dbReference type="STRING" id="5098.A0A507QTM1"/>
<gene>
    <name evidence="8" type="ORF">MPDQ_007795</name>
</gene>
<evidence type="ECO:0000256" key="3">
    <source>
        <dbReference type="ARBA" id="ARBA00023125"/>
    </source>
</evidence>
<proteinExistence type="predicted"/>
<dbReference type="EMBL" id="VIFY01000088">
    <property type="protein sequence ID" value="TQB71139.1"/>
    <property type="molecule type" value="Genomic_DNA"/>
</dbReference>
<keyword evidence="4" id="KW-0804">Transcription</keyword>
<dbReference type="AlphaFoldDB" id="A0A507QTM1"/>